<evidence type="ECO:0000313" key="2">
    <source>
        <dbReference type="Proteomes" id="UP001497535"/>
    </source>
</evidence>
<evidence type="ECO:0000313" key="1">
    <source>
        <dbReference type="EMBL" id="CAK5037934.1"/>
    </source>
</evidence>
<keyword evidence="2" id="KW-1185">Reference proteome</keyword>
<comment type="caution">
    <text evidence="1">The sequence shown here is derived from an EMBL/GenBank/DDBJ whole genome shotgun (WGS) entry which is preliminary data.</text>
</comment>
<organism evidence="1 2">
    <name type="scientific">Meloidogyne enterolobii</name>
    <name type="common">Root-knot nematode worm</name>
    <name type="synonym">Meloidogyne mayaguensis</name>
    <dbReference type="NCBI Taxonomy" id="390850"/>
    <lineage>
        <taxon>Eukaryota</taxon>
        <taxon>Metazoa</taxon>
        <taxon>Ecdysozoa</taxon>
        <taxon>Nematoda</taxon>
        <taxon>Chromadorea</taxon>
        <taxon>Rhabditida</taxon>
        <taxon>Tylenchina</taxon>
        <taxon>Tylenchomorpha</taxon>
        <taxon>Tylenchoidea</taxon>
        <taxon>Meloidogynidae</taxon>
        <taxon>Meloidogyninae</taxon>
        <taxon>Meloidogyne</taxon>
    </lineage>
</organism>
<name>A0ACB0Y9C8_MELEN</name>
<dbReference type="EMBL" id="CAVMJV010000008">
    <property type="protein sequence ID" value="CAK5037934.1"/>
    <property type="molecule type" value="Genomic_DNA"/>
</dbReference>
<proteinExistence type="predicted"/>
<dbReference type="Proteomes" id="UP001497535">
    <property type="component" value="Unassembled WGS sequence"/>
</dbReference>
<gene>
    <name evidence="1" type="ORF">MENTE1834_LOCUS9475</name>
</gene>
<reference evidence="1" key="1">
    <citation type="submission" date="2023-11" db="EMBL/GenBank/DDBJ databases">
        <authorList>
            <person name="Poullet M."/>
        </authorList>
    </citation>
    <scope>NUCLEOTIDE SEQUENCE</scope>
    <source>
        <strain evidence="1">E1834</strain>
    </source>
</reference>
<protein>
    <submittedName>
        <fullName evidence="1">Uncharacterized protein</fullName>
    </submittedName>
</protein>
<sequence length="65" mass="7942">MYFHELGDHNKSFHIILFVFKYLDFSIRGLVNGHFQCPFPYFYAHHHLRIFRLSAIIKKIKRFEG</sequence>
<accession>A0ACB0Y9C8</accession>